<dbReference type="Proteomes" id="UP000490821">
    <property type="component" value="Unassembled WGS sequence"/>
</dbReference>
<evidence type="ECO:0000313" key="5">
    <source>
        <dbReference type="Proteomes" id="UP000490821"/>
    </source>
</evidence>
<dbReference type="InterPro" id="IPR010982">
    <property type="entry name" value="Lambda_DNA-bd_dom_sf"/>
</dbReference>
<keyword evidence="4" id="KW-1185">Reference proteome</keyword>
<dbReference type="Gene3D" id="1.10.260.40">
    <property type="entry name" value="lambda repressor-like DNA-binding domains"/>
    <property type="match status" value="1"/>
</dbReference>
<dbReference type="PROSITE" id="PS50943">
    <property type="entry name" value="HTH_CROC1"/>
    <property type="match status" value="1"/>
</dbReference>
<evidence type="ECO:0000313" key="3">
    <source>
        <dbReference type="EMBL" id="SET17867.1"/>
    </source>
</evidence>
<dbReference type="SMART" id="SM00530">
    <property type="entry name" value="HTH_XRE"/>
    <property type="match status" value="1"/>
</dbReference>
<sequence length="139" mass="16003">MNNIDTTLIGKYIKSIRLSKGWSQAKLENLSGISASSISNIEHGNKGISYNMSIPAIVKIAHAFQMSFYDILNNSGFLSYIGDQQFSQNKSQIYITNYELINLFNRLSPSDQQTFVKEIHHRIEISDKQKQQHMYKKLR</sequence>
<dbReference type="AlphaFoldDB" id="A0A1I0CG09"/>
<evidence type="ECO:0000313" key="2">
    <source>
        <dbReference type="EMBL" id="GFI40250.1"/>
    </source>
</evidence>
<reference evidence="2 5" key="3">
    <citation type="journal article" date="2020" name="Microbiome">
        <title>Single-cell genomics of uncultured bacteria reveals dietary fiber responders in the mouse gut microbiota.</title>
        <authorList>
            <person name="Chijiiwa R."/>
            <person name="Hosokawa M."/>
            <person name="Kogawa M."/>
            <person name="Nishikawa Y."/>
            <person name="Ide K."/>
            <person name="Sakanashi C."/>
            <person name="Takahashi K."/>
            <person name="Takeyama H."/>
        </authorList>
    </citation>
    <scope>NUCLEOTIDE SEQUENCE [LARGE SCALE GENOMIC DNA]</scope>
    <source>
        <strain evidence="2">IMSAGC_017</strain>
    </source>
</reference>
<name>A0A1I0CG09_9FIRM</name>
<dbReference type="InterPro" id="IPR001387">
    <property type="entry name" value="Cro/C1-type_HTH"/>
</dbReference>
<dbReference type="CDD" id="cd00093">
    <property type="entry name" value="HTH_XRE"/>
    <property type="match status" value="1"/>
</dbReference>
<organism evidence="3 4">
    <name type="scientific">Thomasclavelia cocleata</name>
    <dbReference type="NCBI Taxonomy" id="69824"/>
    <lineage>
        <taxon>Bacteria</taxon>
        <taxon>Bacillati</taxon>
        <taxon>Bacillota</taxon>
        <taxon>Erysipelotrichia</taxon>
        <taxon>Erysipelotrichales</taxon>
        <taxon>Coprobacillaceae</taxon>
        <taxon>Thomasclavelia</taxon>
    </lineage>
</organism>
<protein>
    <submittedName>
        <fullName evidence="3">Helix-turn-helix domain-containing protein</fullName>
    </submittedName>
</protein>
<dbReference type="EMBL" id="FOIN01000003">
    <property type="protein sequence ID" value="SET17867.1"/>
    <property type="molecule type" value="Genomic_DNA"/>
</dbReference>
<proteinExistence type="predicted"/>
<dbReference type="OrthoDB" id="1650260at2"/>
<dbReference type="SUPFAM" id="SSF47413">
    <property type="entry name" value="lambda repressor-like DNA-binding domains"/>
    <property type="match status" value="1"/>
</dbReference>
<dbReference type="GeneID" id="78287467"/>
<dbReference type="RefSeq" id="WP_092352028.1">
    <property type="nucleotide sequence ID" value="NZ_BLMI01000030.1"/>
</dbReference>
<dbReference type="Pfam" id="PF01381">
    <property type="entry name" value="HTH_3"/>
    <property type="match status" value="1"/>
</dbReference>
<reference evidence="4" key="2">
    <citation type="submission" date="2016-10" db="EMBL/GenBank/DDBJ databases">
        <authorList>
            <person name="Varghese N."/>
            <person name="Submissions S."/>
        </authorList>
    </citation>
    <scope>NUCLEOTIDE SEQUENCE [LARGE SCALE GENOMIC DNA]</scope>
    <source>
        <strain evidence="4">DSM 1551</strain>
    </source>
</reference>
<evidence type="ECO:0000259" key="1">
    <source>
        <dbReference type="PROSITE" id="PS50943"/>
    </source>
</evidence>
<dbReference type="EMBL" id="BLMI01000030">
    <property type="protein sequence ID" value="GFI40250.1"/>
    <property type="molecule type" value="Genomic_DNA"/>
</dbReference>
<reference evidence="3" key="1">
    <citation type="submission" date="2016-10" db="EMBL/GenBank/DDBJ databases">
        <authorList>
            <person name="de Groot N.N."/>
        </authorList>
    </citation>
    <scope>NUCLEOTIDE SEQUENCE [LARGE SCALE GENOMIC DNA]</scope>
    <source>
        <strain evidence="3">DSM 1551</strain>
    </source>
</reference>
<feature type="domain" description="HTH cro/C1-type" evidence="1">
    <location>
        <begin position="13"/>
        <end position="71"/>
    </location>
</feature>
<evidence type="ECO:0000313" key="4">
    <source>
        <dbReference type="Proteomes" id="UP000198558"/>
    </source>
</evidence>
<gene>
    <name evidence="2" type="ORF">IMSAGC017_00282</name>
    <name evidence="3" type="ORF">SAMN04489758_1033</name>
</gene>
<dbReference type="Proteomes" id="UP000198558">
    <property type="component" value="Unassembled WGS sequence"/>
</dbReference>
<dbReference type="GO" id="GO:0003677">
    <property type="term" value="F:DNA binding"/>
    <property type="evidence" value="ECO:0007669"/>
    <property type="project" value="InterPro"/>
</dbReference>
<accession>A0A1I0CG09</accession>